<dbReference type="GO" id="GO:0043683">
    <property type="term" value="P:type IV pilus assembly"/>
    <property type="evidence" value="ECO:0007669"/>
    <property type="project" value="InterPro"/>
</dbReference>
<evidence type="ECO:0000256" key="1">
    <source>
        <dbReference type="SAM" id="Coils"/>
    </source>
</evidence>
<dbReference type="EMBL" id="UHJL01000001">
    <property type="protein sequence ID" value="SUQ19808.1"/>
    <property type="molecule type" value="Genomic_DNA"/>
</dbReference>
<dbReference type="InterPro" id="IPR014717">
    <property type="entry name" value="Transl_elong_EF1B/ribsomal_bS6"/>
</dbReference>
<protein>
    <submittedName>
        <fullName evidence="3">Type IV pilus assembly protein PilO</fullName>
    </submittedName>
</protein>
<gene>
    <name evidence="3" type="ORF">SAMN05661053_1051</name>
</gene>
<dbReference type="Gene3D" id="3.30.70.60">
    <property type="match status" value="1"/>
</dbReference>
<feature type="coiled-coil region" evidence="1">
    <location>
        <begin position="42"/>
        <end position="86"/>
    </location>
</feature>
<dbReference type="Proteomes" id="UP000255423">
    <property type="component" value="Unassembled WGS sequence"/>
</dbReference>
<proteinExistence type="predicted"/>
<accession>A0A380RW91</accession>
<keyword evidence="2" id="KW-0472">Membrane</keyword>
<reference evidence="3 4" key="1">
    <citation type="submission" date="2017-08" db="EMBL/GenBank/DDBJ databases">
        <authorList>
            <person name="de Groot N.N."/>
        </authorList>
    </citation>
    <scope>NUCLEOTIDE SEQUENCE [LARGE SCALE GENOMIC DNA]</scope>
    <source>
        <strain evidence="3 4">HM2</strain>
    </source>
</reference>
<dbReference type="PANTHER" id="PTHR39555:SF1">
    <property type="entry name" value="TYPE IV PILUS INNER MEMBRANE COMPONENT PILO"/>
    <property type="match status" value="1"/>
</dbReference>
<name>A0A380RW91_FIBSU</name>
<organism evidence="3 4">
    <name type="scientific">Fibrobacter succinogenes</name>
    <name type="common">Bacteroides succinogenes</name>
    <dbReference type="NCBI Taxonomy" id="833"/>
    <lineage>
        <taxon>Bacteria</taxon>
        <taxon>Pseudomonadati</taxon>
        <taxon>Fibrobacterota</taxon>
        <taxon>Fibrobacteria</taxon>
        <taxon>Fibrobacterales</taxon>
        <taxon>Fibrobacteraceae</taxon>
        <taxon>Fibrobacter</taxon>
    </lineage>
</organism>
<keyword evidence="2" id="KW-1133">Transmembrane helix</keyword>
<feature type="transmembrane region" description="Helical" evidence="2">
    <location>
        <begin position="12"/>
        <end position="31"/>
    </location>
</feature>
<keyword evidence="2" id="KW-0812">Transmembrane</keyword>
<evidence type="ECO:0000256" key="2">
    <source>
        <dbReference type="SAM" id="Phobius"/>
    </source>
</evidence>
<dbReference type="RefSeq" id="WP_088659799.1">
    <property type="nucleotide sequence ID" value="NZ_UHJL01000001.1"/>
</dbReference>
<sequence length="201" mass="23276">MGNLNIDFKDKKNIYCIAMIVVILLAAYSVYEYVWVPFEEEHTDLVRQLDSATNELKKIESKRNRVAELEMQLAQAEKDFQKLKEMFPEEEKVPLRLQDLYSVLRSSGVQIQKFNPEGRSEREHYIENRYSIAVNSGYHMLGYLFAEIANFNYPTAITNLKLSRYSGIAAEVQKAETHGWTPITMSVNFNLTTYTSKKVGK</sequence>
<dbReference type="InterPro" id="IPR007445">
    <property type="entry name" value="PilO"/>
</dbReference>
<dbReference type="PANTHER" id="PTHR39555">
    <property type="entry name" value="FIMBRIAL ASSEMBLY PROTEIN PILO-LIKE PROTEIN-RELATED"/>
    <property type="match status" value="1"/>
</dbReference>
<dbReference type="GO" id="GO:0043107">
    <property type="term" value="P:type IV pilus-dependent motility"/>
    <property type="evidence" value="ECO:0007669"/>
    <property type="project" value="InterPro"/>
</dbReference>
<dbReference type="AlphaFoldDB" id="A0A380RW91"/>
<evidence type="ECO:0000313" key="3">
    <source>
        <dbReference type="EMBL" id="SUQ19808.1"/>
    </source>
</evidence>
<dbReference type="Pfam" id="PF04350">
    <property type="entry name" value="PilO"/>
    <property type="match status" value="1"/>
</dbReference>
<keyword evidence="1" id="KW-0175">Coiled coil</keyword>
<evidence type="ECO:0000313" key="4">
    <source>
        <dbReference type="Proteomes" id="UP000255423"/>
    </source>
</evidence>